<evidence type="ECO:0000313" key="1">
    <source>
        <dbReference type="EMBL" id="KAF6169552.1"/>
    </source>
</evidence>
<dbReference type="EMBL" id="JACGCM010000635">
    <property type="protein sequence ID" value="KAF6169552.1"/>
    <property type="molecule type" value="Genomic_DNA"/>
</dbReference>
<comment type="caution">
    <text evidence="1">The sequence shown here is derived from an EMBL/GenBank/DDBJ whole genome shotgun (WGS) entry which is preliminary data.</text>
</comment>
<accession>A0A7J7NRG2</accession>
<proteinExistence type="predicted"/>
<name>A0A7J7NRG2_9MAGN</name>
<reference evidence="1 2" key="1">
    <citation type="journal article" date="2020" name="IScience">
        <title>Genome Sequencing of the Endangered Kingdonia uniflora (Circaeasteraceae, Ranunculales) Reveals Potential Mechanisms of Evolutionary Specialization.</title>
        <authorList>
            <person name="Sun Y."/>
            <person name="Deng T."/>
            <person name="Zhang A."/>
            <person name="Moore M.J."/>
            <person name="Landis J.B."/>
            <person name="Lin N."/>
            <person name="Zhang H."/>
            <person name="Zhang X."/>
            <person name="Huang J."/>
            <person name="Zhang X."/>
            <person name="Sun H."/>
            <person name="Wang H."/>
        </authorList>
    </citation>
    <scope>NUCLEOTIDE SEQUENCE [LARGE SCALE GENOMIC DNA]</scope>
    <source>
        <strain evidence="1">TB1705</strain>
        <tissue evidence="1">Leaf</tissue>
    </source>
</reference>
<evidence type="ECO:0000313" key="2">
    <source>
        <dbReference type="Proteomes" id="UP000541444"/>
    </source>
</evidence>
<dbReference type="AlphaFoldDB" id="A0A7J7NRG2"/>
<dbReference type="Proteomes" id="UP000541444">
    <property type="component" value="Unassembled WGS sequence"/>
</dbReference>
<feature type="non-terminal residue" evidence="1">
    <location>
        <position position="1"/>
    </location>
</feature>
<protein>
    <submittedName>
        <fullName evidence="1">Uncharacterized protein</fullName>
    </submittedName>
</protein>
<organism evidence="1 2">
    <name type="scientific">Kingdonia uniflora</name>
    <dbReference type="NCBI Taxonomy" id="39325"/>
    <lineage>
        <taxon>Eukaryota</taxon>
        <taxon>Viridiplantae</taxon>
        <taxon>Streptophyta</taxon>
        <taxon>Embryophyta</taxon>
        <taxon>Tracheophyta</taxon>
        <taxon>Spermatophyta</taxon>
        <taxon>Magnoliopsida</taxon>
        <taxon>Ranunculales</taxon>
        <taxon>Circaeasteraceae</taxon>
        <taxon>Kingdonia</taxon>
    </lineage>
</organism>
<keyword evidence="2" id="KW-1185">Reference proteome</keyword>
<sequence>NKVLNDVVHEQYVKSFEKLLAKLEEKTNLCEVLNDCNESLSWKLTKKRKECQILNVENTKLVEDMRIKARVDASNASLAIGEKNASYYKISMLSWRSSQKDNTQNLSLNVLVAFEQLGIISKTETVPSRDLQKKIDKLTVKCEDAVKRLKEKESFIIASNYRWVAKCKSDNAIHDNKIKTLYIQLIIVEVIKKKLEVEYYEWEAWRQAIKKEFHCGELTEKDDPTFNELFDQYNRFYTIA</sequence>
<gene>
    <name evidence="1" type="ORF">GIB67_028103</name>
</gene>